<dbReference type="Proteomes" id="UP000464330">
    <property type="component" value="Plasmid unnamed1"/>
</dbReference>
<dbReference type="AlphaFoldDB" id="A0A6C0QZ56"/>
<dbReference type="RefSeq" id="WP_172423958.1">
    <property type="nucleotide sequence ID" value="NZ_CP019718.1"/>
</dbReference>
<gene>
    <name evidence="1" type="ORF">ERICV_05030</name>
</gene>
<dbReference type="EMBL" id="CP019718">
    <property type="protein sequence ID" value="QHZ54014.1"/>
    <property type="molecule type" value="Genomic_DNA"/>
</dbReference>
<accession>A0A6C0QZ56</accession>
<sequence>MQLQLNKPYNFNIATGLIYVFGEKVENYFIVGYDPITSQYELEVWKYPKPLPEEEDVRKGEEMYKPPMSQIDRIRELEEQVKKLQEIIDKLMKEKGF</sequence>
<organism evidence="1 2">
    <name type="scientific">Paenibacillus larvae subsp. larvae</name>
    <dbReference type="NCBI Taxonomy" id="147375"/>
    <lineage>
        <taxon>Bacteria</taxon>
        <taxon>Bacillati</taxon>
        <taxon>Bacillota</taxon>
        <taxon>Bacilli</taxon>
        <taxon>Bacillales</taxon>
        <taxon>Paenibacillaceae</taxon>
        <taxon>Paenibacillus</taxon>
    </lineage>
</organism>
<proteinExistence type="predicted"/>
<geneLocation type="plasmid" evidence="1 2">
    <name>unnamed1</name>
</geneLocation>
<evidence type="ECO:0000313" key="2">
    <source>
        <dbReference type="Proteomes" id="UP000464330"/>
    </source>
</evidence>
<reference evidence="1 2" key="1">
    <citation type="journal article" date="2020" name="Int. J. Med. Microbiol.">
        <title>Discovery of Paenibacillus larvae ERIC V: Phenotypic and genomic comparison to genotypes ERIC I-IV reveal different inventories of virulence factors which correlate with epidemiological prevalences of American Foulbrood.</title>
        <authorList>
            <person name="Beims H."/>
            <person name="Bunk B."/>
            <person name="Erler S."/>
            <person name="Mohr K.I."/>
            <person name="Sproer C."/>
            <person name="Pradella S."/>
            <person name="Gunther G."/>
            <person name="Rohde M."/>
            <person name="von der Ohe W."/>
            <person name="Steinert M."/>
        </authorList>
    </citation>
    <scope>NUCLEOTIDE SEQUENCE [LARGE SCALE GENOMIC DNA]</scope>
    <source>
        <strain evidence="1">Eric_V</strain>
        <plasmid evidence="1">unnamed1</plasmid>
    </source>
</reference>
<evidence type="ECO:0000313" key="1">
    <source>
        <dbReference type="EMBL" id="QHZ54014.1"/>
    </source>
</evidence>
<protein>
    <submittedName>
        <fullName evidence="1">Uncharacterized protein</fullName>
    </submittedName>
</protein>
<keyword evidence="1" id="KW-0614">Plasmid</keyword>
<name>A0A6C0QZ56_9BACL</name>